<evidence type="ECO:0000313" key="2">
    <source>
        <dbReference type="Proteomes" id="UP000632339"/>
    </source>
</evidence>
<gene>
    <name evidence="1" type="ORF">GCM10010967_13750</name>
</gene>
<keyword evidence="2" id="KW-1185">Reference proteome</keyword>
<proteinExistence type="predicted"/>
<dbReference type="Proteomes" id="UP000632339">
    <property type="component" value="Unassembled WGS sequence"/>
</dbReference>
<reference evidence="2" key="1">
    <citation type="journal article" date="2019" name="Int. J. Syst. Evol. Microbiol.">
        <title>The Global Catalogue of Microorganisms (GCM) 10K type strain sequencing project: providing services to taxonomists for standard genome sequencing and annotation.</title>
        <authorList>
            <consortium name="The Broad Institute Genomics Platform"/>
            <consortium name="The Broad Institute Genome Sequencing Center for Infectious Disease"/>
            <person name="Wu L."/>
            <person name="Ma J."/>
        </authorList>
    </citation>
    <scope>NUCLEOTIDE SEQUENCE [LARGE SCALE GENOMIC DNA]</scope>
    <source>
        <strain evidence="2">CGMCC 1.6375</strain>
    </source>
</reference>
<comment type="caution">
    <text evidence="1">The sequence shown here is derived from an EMBL/GenBank/DDBJ whole genome shotgun (WGS) entry which is preliminary data.</text>
</comment>
<sequence>MEQILPAEAPETVETAATEKRPQKLTLKIIIEGMMQTRRDIEAYNRGEMTKEEFDALGIKLF</sequence>
<name>A0ABQ2HIX1_9BACT</name>
<dbReference type="RefSeq" id="WP_157505234.1">
    <property type="nucleotide sequence ID" value="NZ_BMLI01000001.1"/>
</dbReference>
<dbReference type="EMBL" id="BMLI01000001">
    <property type="protein sequence ID" value="GGM83274.1"/>
    <property type="molecule type" value="Genomic_DNA"/>
</dbReference>
<organism evidence="1 2">
    <name type="scientific">Dyadobacter beijingensis</name>
    <dbReference type="NCBI Taxonomy" id="365489"/>
    <lineage>
        <taxon>Bacteria</taxon>
        <taxon>Pseudomonadati</taxon>
        <taxon>Bacteroidota</taxon>
        <taxon>Cytophagia</taxon>
        <taxon>Cytophagales</taxon>
        <taxon>Spirosomataceae</taxon>
        <taxon>Dyadobacter</taxon>
    </lineage>
</organism>
<evidence type="ECO:0008006" key="3">
    <source>
        <dbReference type="Google" id="ProtNLM"/>
    </source>
</evidence>
<protein>
    <recommendedName>
        <fullName evidence="3">SHOCT domain-containing protein</fullName>
    </recommendedName>
</protein>
<evidence type="ECO:0000313" key="1">
    <source>
        <dbReference type="EMBL" id="GGM83274.1"/>
    </source>
</evidence>
<accession>A0ABQ2HIX1</accession>